<dbReference type="HAMAP" id="MF_00222">
    <property type="entry name" value="Shikimate_DH_AroE"/>
    <property type="match status" value="1"/>
</dbReference>
<keyword evidence="3" id="KW-0057">Aromatic amino acid biosynthesis</keyword>
<name>A0A1F8GTR2_9BACT</name>
<feature type="active site" description="Proton acceptor" evidence="3">
    <location>
        <position position="70"/>
    </location>
</feature>
<feature type="binding site" evidence="3">
    <location>
        <position position="66"/>
    </location>
    <ligand>
        <name>shikimate</name>
        <dbReference type="ChEBI" id="CHEBI:36208"/>
    </ligand>
</feature>
<dbReference type="InterPro" id="IPR006151">
    <property type="entry name" value="Shikm_DH/Glu-tRNA_Rdtase"/>
</dbReference>
<feature type="binding site" evidence="3">
    <location>
        <position position="82"/>
    </location>
    <ligand>
        <name>NADP(+)</name>
        <dbReference type="ChEBI" id="CHEBI:58349"/>
    </ligand>
</feature>
<dbReference type="SUPFAM" id="SSF51735">
    <property type="entry name" value="NAD(P)-binding Rossmann-fold domains"/>
    <property type="match status" value="1"/>
</dbReference>
<dbReference type="InterPro" id="IPR022893">
    <property type="entry name" value="Shikimate_DH_fam"/>
</dbReference>
<feature type="binding site" evidence="3">
    <location>
        <position position="243"/>
    </location>
    <ligand>
        <name>shikimate</name>
        <dbReference type="ChEBI" id="CHEBI:36208"/>
    </ligand>
</feature>
<dbReference type="InterPro" id="IPR036291">
    <property type="entry name" value="NAD(P)-bd_dom_sf"/>
</dbReference>
<dbReference type="Pfam" id="PF08501">
    <property type="entry name" value="Shikimate_dh_N"/>
    <property type="match status" value="1"/>
</dbReference>
<dbReference type="PANTHER" id="PTHR21089">
    <property type="entry name" value="SHIKIMATE DEHYDROGENASE"/>
    <property type="match status" value="1"/>
</dbReference>
<dbReference type="InterPro" id="IPR013708">
    <property type="entry name" value="Shikimate_DH-bd_N"/>
</dbReference>
<proteinExistence type="inferred from homology"/>
<dbReference type="GO" id="GO:0050661">
    <property type="term" value="F:NADP binding"/>
    <property type="evidence" value="ECO:0007669"/>
    <property type="project" value="TreeGrafter"/>
</dbReference>
<accession>A0A1F8GTR2</accession>
<dbReference type="Pfam" id="PF01488">
    <property type="entry name" value="Shikimate_DH"/>
    <property type="match status" value="1"/>
</dbReference>
<evidence type="ECO:0000313" key="6">
    <source>
        <dbReference type="EMBL" id="OGN28822.1"/>
    </source>
</evidence>
<keyword evidence="3" id="KW-0560">Oxidoreductase</keyword>
<dbReference type="NCBIfam" id="NF009202">
    <property type="entry name" value="PRK12550.1"/>
    <property type="match status" value="1"/>
</dbReference>
<evidence type="ECO:0000256" key="2">
    <source>
        <dbReference type="ARBA" id="ARBA00049442"/>
    </source>
</evidence>
<dbReference type="GO" id="GO:0009073">
    <property type="term" value="P:aromatic amino acid family biosynthetic process"/>
    <property type="evidence" value="ECO:0007669"/>
    <property type="project" value="UniProtKB-KW"/>
</dbReference>
<gene>
    <name evidence="3" type="primary">aroE</name>
    <name evidence="6" type="ORF">A3A33_03530</name>
</gene>
<dbReference type="PANTHER" id="PTHR21089:SF9">
    <property type="entry name" value="SHIKIMATE DEHYDROGENASE-LIKE PROTEIN HI_0607"/>
    <property type="match status" value="1"/>
</dbReference>
<dbReference type="EC" id="1.1.1.25" evidence="1 3"/>
<dbReference type="EMBL" id="MGKP01000012">
    <property type="protein sequence ID" value="OGN28822.1"/>
    <property type="molecule type" value="Genomic_DNA"/>
</dbReference>
<sequence length="272" mass="29718">MTQEINKDTILCMSLAGRPGNFGTRFHNFLYRELGLNYLYKAFTTNDLPGAVQGIRALGVRGCAISMPFKEAVIPLLDDLDDTAKRIDAVNTIVNSQGHLVGYNTDYFAIRELLRKNNVPAASKVLLLGSGGMAKAVAAALRELNFQDIFIASRNEATSESLAKKCGFRSGANPEDVAYDVLINATPMGMHPDIQMIPFSDQLIEGAKIVFDVVANPMETKLLQQAKKHGIKTVSGFEITMIQAREQFVLYTGVQPPDELVDRAVAHARDGA</sequence>
<dbReference type="STRING" id="1802701.A3A33_03530"/>
<dbReference type="NCBIfam" id="NF001319">
    <property type="entry name" value="PRK00258.3-3"/>
    <property type="match status" value="1"/>
</dbReference>
<comment type="catalytic activity">
    <reaction evidence="2 3">
        <text>shikimate + NADP(+) = 3-dehydroshikimate + NADPH + H(+)</text>
        <dbReference type="Rhea" id="RHEA:17737"/>
        <dbReference type="ChEBI" id="CHEBI:15378"/>
        <dbReference type="ChEBI" id="CHEBI:16630"/>
        <dbReference type="ChEBI" id="CHEBI:36208"/>
        <dbReference type="ChEBI" id="CHEBI:57783"/>
        <dbReference type="ChEBI" id="CHEBI:58349"/>
        <dbReference type="EC" id="1.1.1.25"/>
    </reaction>
</comment>
<dbReference type="SUPFAM" id="SSF53223">
    <property type="entry name" value="Aminoacid dehydrogenase-like, N-terminal domain"/>
    <property type="match status" value="1"/>
</dbReference>
<comment type="caution">
    <text evidence="3">Lacks conserved residue(s) required for the propagation of feature annotation.</text>
</comment>
<feature type="binding site" evidence="3">
    <location>
        <position position="91"/>
    </location>
    <ligand>
        <name>shikimate</name>
        <dbReference type="ChEBI" id="CHEBI:36208"/>
    </ligand>
</feature>
<dbReference type="Gene3D" id="3.40.50.10860">
    <property type="entry name" value="Leucine Dehydrogenase, chain A, domain 1"/>
    <property type="match status" value="1"/>
</dbReference>
<evidence type="ECO:0000313" key="7">
    <source>
        <dbReference type="Proteomes" id="UP000179047"/>
    </source>
</evidence>
<dbReference type="UniPathway" id="UPA00053">
    <property type="reaction ID" value="UER00087"/>
</dbReference>
<feature type="binding site" evidence="3">
    <location>
        <position position="106"/>
    </location>
    <ligand>
        <name>shikimate</name>
        <dbReference type="ChEBI" id="CHEBI:36208"/>
    </ligand>
</feature>
<keyword evidence="3" id="KW-0028">Amino-acid biosynthesis</keyword>
<organism evidence="6 7">
    <name type="scientific">Candidatus Yanofskybacteria bacterium RIFCSPLOWO2_01_FULL_49_25</name>
    <dbReference type="NCBI Taxonomy" id="1802701"/>
    <lineage>
        <taxon>Bacteria</taxon>
        <taxon>Candidatus Yanofskyibacteriota</taxon>
    </lineage>
</organism>
<feature type="domain" description="Quinate/shikimate 5-dehydrogenase/glutamyl-tRNA reductase" evidence="4">
    <location>
        <begin position="121"/>
        <end position="167"/>
    </location>
</feature>
<feature type="binding site" evidence="3">
    <location>
        <position position="236"/>
    </location>
    <ligand>
        <name>NADP(+)</name>
        <dbReference type="ChEBI" id="CHEBI:58349"/>
    </ligand>
</feature>
<comment type="caution">
    <text evidence="6">The sequence shown here is derived from an EMBL/GenBank/DDBJ whole genome shotgun (WGS) entry which is preliminary data.</text>
</comment>
<dbReference type="InterPro" id="IPR046346">
    <property type="entry name" value="Aminoacid_DH-like_N_sf"/>
</dbReference>
<evidence type="ECO:0000259" key="4">
    <source>
        <dbReference type="Pfam" id="PF01488"/>
    </source>
</evidence>
<protein>
    <recommendedName>
        <fullName evidence="1 3">Shikimate dehydrogenase (NADP(+))</fullName>
        <shortName evidence="3">SDH</shortName>
        <ecNumber evidence="1 3">1.1.1.25</ecNumber>
    </recommendedName>
</protein>
<dbReference type="GO" id="GO:0009423">
    <property type="term" value="P:chorismate biosynthetic process"/>
    <property type="evidence" value="ECO:0007669"/>
    <property type="project" value="UniProtKB-UniRule"/>
</dbReference>
<dbReference type="Gene3D" id="3.40.50.720">
    <property type="entry name" value="NAD(P)-binding Rossmann-like Domain"/>
    <property type="match status" value="1"/>
</dbReference>
<dbReference type="Proteomes" id="UP000179047">
    <property type="component" value="Unassembled WGS sequence"/>
</dbReference>
<comment type="subunit">
    <text evidence="3">Homodimer.</text>
</comment>
<evidence type="ECO:0000259" key="5">
    <source>
        <dbReference type="Pfam" id="PF08501"/>
    </source>
</evidence>
<dbReference type="GO" id="GO:0005829">
    <property type="term" value="C:cytosol"/>
    <property type="evidence" value="ECO:0007669"/>
    <property type="project" value="TreeGrafter"/>
</dbReference>
<comment type="pathway">
    <text evidence="3">Metabolic intermediate biosynthesis; chorismate biosynthesis; chorismate from D-erythrose 4-phosphate and phosphoenolpyruvate: step 4/7.</text>
</comment>
<evidence type="ECO:0000256" key="1">
    <source>
        <dbReference type="ARBA" id="ARBA00012962"/>
    </source>
</evidence>
<keyword evidence="3" id="KW-0521">NADP</keyword>
<feature type="domain" description="Shikimate dehydrogenase substrate binding N-terminal" evidence="5">
    <location>
        <begin position="26"/>
        <end position="93"/>
    </location>
</feature>
<dbReference type="GO" id="GO:0019632">
    <property type="term" value="P:shikimate metabolic process"/>
    <property type="evidence" value="ECO:0007669"/>
    <property type="project" value="TreeGrafter"/>
</dbReference>
<reference evidence="6 7" key="1">
    <citation type="journal article" date="2016" name="Nat. Commun.">
        <title>Thousands of microbial genomes shed light on interconnected biogeochemical processes in an aquifer system.</title>
        <authorList>
            <person name="Anantharaman K."/>
            <person name="Brown C.T."/>
            <person name="Hug L.A."/>
            <person name="Sharon I."/>
            <person name="Castelle C.J."/>
            <person name="Probst A.J."/>
            <person name="Thomas B.C."/>
            <person name="Singh A."/>
            <person name="Wilkins M.J."/>
            <person name="Karaoz U."/>
            <person name="Brodie E.L."/>
            <person name="Williams K.H."/>
            <person name="Hubbard S.S."/>
            <person name="Banfield J.F."/>
        </authorList>
    </citation>
    <scope>NUCLEOTIDE SEQUENCE [LARGE SCALE GENOMIC DNA]</scope>
</reference>
<dbReference type="GO" id="GO:0004764">
    <property type="term" value="F:shikimate 3-dehydrogenase (NADP+) activity"/>
    <property type="evidence" value="ECO:0007669"/>
    <property type="project" value="UniProtKB-UniRule"/>
</dbReference>
<dbReference type="GO" id="GO:0008652">
    <property type="term" value="P:amino acid biosynthetic process"/>
    <property type="evidence" value="ECO:0007669"/>
    <property type="project" value="UniProtKB-KW"/>
</dbReference>
<dbReference type="CDD" id="cd01065">
    <property type="entry name" value="NAD_bind_Shikimate_DH"/>
    <property type="match status" value="1"/>
</dbReference>
<feature type="binding site" evidence="3">
    <location>
        <position position="213"/>
    </location>
    <ligand>
        <name>NADP(+)</name>
        <dbReference type="ChEBI" id="CHEBI:58349"/>
    </ligand>
</feature>
<comment type="similarity">
    <text evidence="3">Belongs to the shikimate dehydrogenase family.</text>
</comment>
<evidence type="ECO:0000256" key="3">
    <source>
        <dbReference type="HAMAP-Rule" id="MF_00222"/>
    </source>
</evidence>
<dbReference type="AlphaFoldDB" id="A0A1F8GTR2"/>
<comment type="function">
    <text evidence="3">Involved in the biosynthesis of the chorismate, which leads to the biosynthesis of aromatic amino acids. Catalyzes the reversible NADPH linked reduction of 3-dehydroshikimate (DHSA) to yield shikimate (SA).</text>
</comment>